<reference evidence="2" key="1">
    <citation type="submission" date="2016-11" db="UniProtKB">
        <authorList>
            <consortium name="WormBaseParasite"/>
        </authorList>
    </citation>
    <scope>IDENTIFICATION</scope>
</reference>
<protein>
    <submittedName>
        <fullName evidence="2">DUF1211 domain-containing protein</fullName>
    </submittedName>
</protein>
<accession>A0A1I8IXZ6</accession>
<organism evidence="1 2">
    <name type="scientific">Macrostomum lignano</name>
    <dbReference type="NCBI Taxonomy" id="282301"/>
    <lineage>
        <taxon>Eukaryota</taxon>
        <taxon>Metazoa</taxon>
        <taxon>Spiralia</taxon>
        <taxon>Lophotrochozoa</taxon>
        <taxon>Platyhelminthes</taxon>
        <taxon>Rhabditophora</taxon>
        <taxon>Macrostomorpha</taxon>
        <taxon>Macrostomida</taxon>
        <taxon>Macrostomidae</taxon>
        <taxon>Macrostomum</taxon>
    </lineage>
</organism>
<dbReference type="WBParaSite" id="maker-uti_cns_0037424-snap-gene-0.2-mRNA-1">
    <property type="protein sequence ID" value="maker-uti_cns_0037424-snap-gene-0.2-mRNA-1"/>
    <property type="gene ID" value="maker-uti_cns_0037424-snap-gene-0.2"/>
</dbReference>
<keyword evidence="1" id="KW-1185">Reference proteome</keyword>
<dbReference type="AlphaFoldDB" id="A0A1I8IXZ6"/>
<evidence type="ECO:0000313" key="2">
    <source>
        <dbReference type="WBParaSite" id="maker-uti_cns_0037424-snap-gene-0.2-mRNA-1"/>
    </source>
</evidence>
<dbReference type="Proteomes" id="UP000095280">
    <property type="component" value="Unplaced"/>
</dbReference>
<evidence type="ECO:0000313" key="1">
    <source>
        <dbReference type="Proteomes" id="UP000095280"/>
    </source>
</evidence>
<proteinExistence type="predicted"/>
<sequence length="75" mass="8323">MDEQTATNASNSTSVNNGLFRRELVILDISLTVVIALFGLEAMRSPSEYFESRTFDEPAQLSTLLCSPLWTFSSC</sequence>
<name>A0A1I8IXZ6_9PLAT</name>